<comment type="caution">
    <text evidence="2">The sequence shown here is derived from an EMBL/GenBank/DDBJ whole genome shotgun (WGS) entry which is preliminary data.</text>
</comment>
<sequence>MLQMAEANLRAVEVDRPIRSAVADAGYFSEANIQEADGRIDLFILFIAPTKEWKRRNQEAQGSSPRGHIPRSLSWRERMERKLRTKRGRRLYSLRAKTIEPVRTDQSGSGYRPFFQARPFGCKK</sequence>
<feature type="region of interest" description="Disordered" evidence="1">
    <location>
        <begin position="54"/>
        <end position="77"/>
    </location>
</feature>
<dbReference type="AlphaFoldDB" id="A0A1Y3PCZ6"/>
<accession>A0A1Y3PCZ6</accession>
<dbReference type="EMBL" id="LZRT01000109">
    <property type="protein sequence ID" value="OUM85190.1"/>
    <property type="molecule type" value="Genomic_DNA"/>
</dbReference>
<evidence type="ECO:0000256" key="1">
    <source>
        <dbReference type="SAM" id="MobiDB-lite"/>
    </source>
</evidence>
<organism evidence="2 3">
    <name type="scientific">Bacillus thermozeamaize</name>
    <dbReference type="NCBI Taxonomy" id="230954"/>
    <lineage>
        <taxon>Bacteria</taxon>
        <taxon>Bacillati</taxon>
        <taxon>Bacillota</taxon>
        <taxon>Bacilli</taxon>
        <taxon>Bacillales</taxon>
        <taxon>Bacillaceae</taxon>
        <taxon>Bacillus</taxon>
    </lineage>
</organism>
<dbReference type="Proteomes" id="UP000196475">
    <property type="component" value="Unassembled WGS sequence"/>
</dbReference>
<evidence type="ECO:0000313" key="3">
    <source>
        <dbReference type="Proteomes" id="UP000196475"/>
    </source>
</evidence>
<reference evidence="3" key="1">
    <citation type="submission" date="2016-06" db="EMBL/GenBank/DDBJ databases">
        <authorList>
            <person name="Nascimento L."/>
            <person name="Pereira R.V."/>
            <person name="Martins L.F."/>
            <person name="Quaggio R.B."/>
            <person name="Silva A.M."/>
            <person name="Setubal J.C."/>
        </authorList>
    </citation>
    <scope>NUCLEOTIDE SEQUENCE [LARGE SCALE GENOMIC DNA]</scope>
</reference>
<proteinExistence type="predicted"/>
<protein>
    <recommendedName>
        <fullName evidence="4">Transposase IS4-like domain-containing protein</fullName>
    </recommendedName>
</protein>
<evidence type="ECO:0008006" key="4">
    <source>
        <dbReference type="Google" id="ProtNLM"/>
    </source>
</evidence>
<evidence type="ECO:0000313" key="2">
    <source>
        <dbReference type="EMBL" id="OUM85190.1"/>
    </source>
</evidence>
<gene>
    <name evidence="2" type="ORF">BAA01_04130</name>
</gene>
<name>A0A1Y3PCZ6_9BACI</name>